<proteinExistence type="predicted"/>
<dbReference type="AlphaFoldDB" id="A0A0D2PV69"/>
<name>A0A0D2PV69_HYPSF</name>
<evidence type="ECO:0000313" key="1">
    <source>
        <dbReference type="EMBL" id="KJA23445.1"/>
    </source>
</evidence>
<sequence>MLCTYIRTSARTASHSSTPSAHFLRTTTRRTPQRFCAAVLRNAHWNVQDEALGGPGPRRLCTELQRRLRVFYAHGQRCSLVLRRCALHISTGSESDARSFRKHVAGEADAGQVVGASNEVSGDDARGTTFGRCVDSERVSGYRRE</sequence>
<keyword evidence="2" id="KW-1185">Reference proteome</keyword>
<dbReference type="Proteomes" id="UP000054270">
    <property type="component" value="Unassembled WGS sequence"/>
</dbReference>
<dbReference type="EMBL" id="KN817543">
    <property type="protein sequence ID" value="KJA23445.1"/>
    <property type="molecule type" value="Genomic_DNA"/>
</dbReference>
<protein>
    <submittedName>
        <fullName evidence="1">Uncharacterized protein</fullName>
    </submittedName>
</protein>
<gene>
    <name evidence="1" type="ORF">HYPSUDRAFT_586956</name>
</gene>
<organism evidence="1 2">
    <name type="scientific">Hypholoma sublateritium (strain FD-334 SS-4)</name>
    <dbReference type="NCBI Taxonomy" id="945553"/>
    <lineage>
        <taxon>Eukaryota</taxon>
        <taxon>Fungi</taxon>
        <taxon>Dikarya</taxon>
        <taxon>Basidiomycota</taxon>
        <taxon>Agaricomycotina</taxon>
        <taxon>Agaricomycetes</taxon>
        <taxon>Agaricomycetidae</taxon>
        <taxon>Agaricales</taxon>
        <taxon>Agaricineae</taxon>
        <taxon>Strophariaceae</taxon>
        <taxon>Hypholoma</taxon>
    </lineage>
</organism>
<reference evidence="2" key="1">
    <citation type="submission" date="2014-04" db="EMBL/GenBank/DDBJ databases">
        <title>Evolutionary Origins and Diversification of the Mycorrhizal Mutualists.</title>
        <authorList>
            <consortium name="DOE Joint Genome Institute"/>
            <consortium name="Mycorrhizal Genomics Consortium"/>
            <person name="Kohler A."/>
            <person name="Kuo A."/>
            <person name="Nagy L.G."/>
            <person name="Floudas D."/>
            <person name="Copeland A."/>
            <person name="Barry K.W."/>
            <person name="Cichocki N."/>
            <person name="Veneault-Fourrey C."/>
            <person name="LaButti K."/>
            <person name="Lindquist E.A."/>
            <person name="Lipzen A."/>
            <person name="Lundell T."/>
            <person name="Morin E."/>
            <person name="Murat C."/>
            <person name="Riley R."/>
            <person name="Ohm R."/>
            <person name="Sun H."/>
            <person name="Tunlid A."/>
            <person name="Henrissat B."/>
            <person name="Grigoriev I.V."/>
            <person name="Hibbett D.S."/>
            <person name="Martin F."/>
        </authorList>
    </citation>
    <scope>NUCLEOTIDE SEQUENCE [LARGE SCALE GENOMIC DNA]</scope>
    <source>
        <strain evidence="2">FD-334 SS-4</strain>
    </source>
</reference>
<evidence type="ECO:0000313" key="2">
    <source>
        <dbReference type="Proteomes" id="UP000054270"/>
    </source>
</evidence>
<accession>A0A0D2PV69</accession>